<dbReference type="Proteomes" id="UP001253595">
    <property type="component" value="Unassembled WGS sequence"/>
</dbReference>
<accession>A0ABU1V3U2</accession>
<evidence type="ECO:0000259" key="1">
    <source>
        <dbReference type="Pfam" id="PF01548"/>
    </source>
</evidence>
<protein>
    <submittedName>
        <fullName evidence="2">Transposase</fullName>
    </submittedName>
</protein>
<gene>
    <name evidence="2" type="ORF">J2X05_004152</name>
</gene>
<dbReference type="Pfam" id="PF01548">
    <property type="entry name" value="DEDD_Tnp_IS110"/>
    <property type="match status" value="1"/>
</dbReference>
<reference evidence="2 3" key="1">
    <citation type="submission" date="2023-07" db="EMBL/GenBank/DDBJ databases">
        <title>Sorghum-associated microbial communities from plants grown in Nebraska, USA.</title>
        <authorList>
            <person name="Schachtman D."/>
        </authorList>
    </citation>
    <scope>NUCLEOTIDE SEQUENCE [LARGE SCALE GENOMIC DNA]</scope>
    <source>
        <strain evidence="2 3">BE190</strain>
    </source>
</reference>
<organism evidence="2 3">
    <name type="scientific">Cellvibrio fibrivorans</name>
    <dbReference type="NCBI Taxonomy" id="126350"/>
    <lineage>
        <taxon>Bacteria</taxon>
        <taxon>Pseudomonadati</taxon>
        <taxon>Pseudomonadota</taxon>
        <taxon>Gammaproteobacteria</taxon>
        <taxon>Cellvibrionales</taxon>
        <taxon>Cellvibrionaceae</taxon>
        <taxon>Cellvibrio</taxon>
    </lineage>
</organism>
<evidence type="ECO:0000313" key="3">
    <source>
        <dbReference type="Proteomes" id="UP001253595"/>
    </source>
</evidence>
<feature type="domain" description="Transposase IS110-like N-terminal" evidence="1">
    <location>
        <begin position="6"/>
        <end position="64"/>
    </location>
</feature>
<name>A0ABU1V3U2_9GAMM</name>
<comment type="caution">
    <text evidence="2">The sequence shown here is derived from an EMBL/GenBank/DDBJ whole genome shotgun (WGS) entry which is preliminary data.</text>
</comment>
<dbReference type="RefSeq" id="WP_310076155.1">
    <property type="nucleotide sequence ID" value="NZ_JAVDVX010000011.1"/>
</dbReference>
<dbReference type="InterPro" id="IPR002525">
    <property type="entry name" value="Transp_IS110-like_N"/>
</dbReference>
<proteinExistence type="predicted"/>
<dbReference type="EMBL" id="JAVDVX010000011">
    <property type="protein sequence ID" value="MDR7092111.1"/>
    <property type="molecule type" value="Genomic_DNA"/>
</dbReference>
<keyword evidence="3" id="KW-1185">Reference proteome</keyword>
<evidence type="ECO:0000313" key="2">
    <source>
        <dbReference type="EMBL" id="MDR7092111.1"/>
    </source>
</evidence>
<sequence>MEACTGKELPVIIVQPTQVRQFAKAQGVNAETDKIDSRVIAQFGAVMKPDVRPLNSKKVRYIRDLLAYG</sequence>